<proteinExistence type="predicted"/>
<organism evidence="1 2">
    <name type="scientific">candidate division MSBL1 archaeon SCGC-AAA259I09</name>
    <dbReference type="NCBI Taxonomy" id="1698267"/>
    <lineage>
        <taxon>Archaea</taxon>
        <taxon>Methanobacteriati</taxon>
        <taxon>Methanobacteriota</taxon>
        <taxon>candidate division MSBL1</taxon>
    </lineage>
</organism>
<dbReference type="Proteomes" id="UP000070463">
    <property type="component" value="Unassembled WGS sequence"/>
</dbReference>
<comment type="caution">
    <text evidence="1">The sequence shown here is derived from an EMBL/GenBank/DDBJ whole genome shotgun (WGS) entry which is preliminary data.</text>
</comment>
<dbReference type="AlphaFoldDB" id="A0A133UT84"/>
<protein>
    <submittedName>
        <fullName evidence="1">Uncharacterized protein</fullName>
    </submittedName>
</protein>
<accession>A0A133UT84</accession>
<name>A0A133UT84_9EURY</name>
<evidence type="ECO:0000313" key="1">
    <source>
        <dbReference type="EMBL" id="KXA97442.1"/>
    </source>
</evidence>
<gene>
    <name evidence="1" type="ORF">AKJ37_02980</name>
</gene>
<keyword evidence="2" id="KW-1185">Reference proteome</keyword>
<sequence>MISRFRTFYWNEESVNISNSGSTDKIKYKFSLDTETYFEIMGFASYSYMNDKITKYSGIMAGKRTLGQYIENFIYGKLAEEAFKKFLSKNFEIDVLTDSDLAGFIDGDYLPDIVSFRESGEEWRQANFWVDVKQIRRDQRWLLVPSPKGSKPRNYDTYVAVWVGLPDHHIAWFLSNVEVAEKKFGENWRDLTSELEKRIDEIKCEVAGFAPWEDLQRILNNPKGENEVLDEKYGEDRWNYYDGNTKLYDPTDEDWSGSEVNENAGIFKDSLRNSESEWLGFKEKLFENERQIPSLELKYETEKGKERGRAISRSCKVFKDEPPSSGIGKILENLYYKLYDAWKDDALSEGVLENFYEEVVGKIYDKKGEGTTGDREVRKFFNWRKEDVCTPTDFEEKFSELCSKIKKDPEAKLKELHKKINEDRSKLLPPFGWKPADDYRTVYSRSLDYQIEKIKEKNGRLERDKSWFQEDLNEYNP</sequence>
<evidence type="ECO:0000313" key="2">
    <source>
        <dbReference type="Proteomes" id="UP000070463"/>
    </source>
</evidence>
<dbReference type="EMBL" id="LHXR01000030">
    <property type="protein sequence ID" value="KXA97442.1"/>
    <property type="molecule type" value="Genomic_DNA"/>
</dbReference>
<reference evidence="1 2" key="1">
    <citation type="journal article" date="2016" name="Sci. Rep.">
        <title>Metabolic traits of an uncultured archaeal lineage -MSBL1- from brine pools of the Red Sea.</title>
        <authorList>
            <person name="Mwirichia R."/>
            <person name="Alam I."/>
            <person name="Rashid M."/>
            <person name="Vinu M."/>
            <person name="Ba-Alawi W."/>
            <person name="Anthony Kamau A."/>
            <person name="Kamanda Ngugi D."/>
            <person name="Goker M."/>
            <person name="Klenk H.P."/>
            <person name="Bajic V."/>
            <person name="Stingl U."/>
        </authorList>
    </citation>
    <scope>NUCLEOTIDE SEQUENCE [LARGE SCALE GENOMIC DNA]</scope>
    <source>
        <strain evidence="1">SCGC-AAA259I09</strain>
    </source>
</reference>